<dbReference type="EMBL" id="QXGA01003109">
    <property type="protein sequence ID" value="KAE9087432.1"/>
    <property type="molecule type" value="Genomic_DNA"/>
</dbReference>
<evidence type="ECO:0000313" key="1">
    <source>
        <dbReference type="EMBL" id="KAE9087432.1"/>
    </source>
</evidence>
<accession>A0A6A3R0P0</accession>
<organism evidence="1 2">
    <name type="scientific">Phytophthora fragariae</name>
    <dbReference type="NCBI Taxonomy" id="53985"/>
    <lineage>
        <taxon>Eukaryota</taxon>
        <taxon>Sar</taxon>
        <taxon>Stramenopiles</taxon>
        <taxon>Oomycota</taxon>
        <taxon>Peronosporomycetes</taxon>
        <taxon>Peronosporales</taxon>
        <taxon>Peronosporaceae</taxon>
        <taxon>Phytophthora</taxon>
    </lineage>
</organism>
<protein>
    <submittedName>
        <fullName evidence="1">Uncharacterized protein</fullName>
    </submittedName>
</protein>
<comment type="caution">
    <text evidence="1">The sequence shown here is derived from an EMBL/GenBank/DDBJ whole genome shotgun (WGS) entry which is preliminary data.</text>
</comment>
<gene>
    <name evidence="1" type="ORF">PF006_g25809</name>
</gene>
<dbReference type="Proteomes" id="UP000440732">
    <property type="component" value="Unassembled WGS sequence"/>
</dbReference>
<reference evidence="1 2" key="1">
    <citation type="submission" date="2018-08" db="EMBL/GenBank/DDBJ databases">
        <title>Genomic investigation of the strawberry pathogen Phytophthora fragariae indicates pathogenicity is determined by transcriptional variation in three key races.</title>
        <authorList>
            <person name="Adams T.M."/>
            <person name="Armitage A.D."/>
            <person name="Sobczyk M.K."/>
            <person name="Bates H.J."/>
            <person name="Dunwell J.M."/>
            <person name="Nellist C.F."/>
            <person name="Harrison R.J."/>
        </authorList>
    </citation>
    <scope>NUCLEOTIDE SEQUENCE [LARGE SCALE GENOMIC DNA]</scope>
    <source>
        <strain evidence="1 2">NOV-5</strain>
    </source>
</reference>
<dbReference type="AlphaFoldDB" id="A0A6A3R0P0"/>
<sequence length="39" mass="4095">MLPLLLLLGLGLEALVSFVPQMLTTLLLVGLRRGGTCTA</sequence>
<proteinExistence type="predicted"/>
<evidence type="ECO:0000313" key="2">
    <source>
        <dbReference type="Proteomes" id="UP000440732"/>
    </source>
</evidence>
<name>A0A6A3R0P0_9STRA</name>